<evidence type="ECO:0000256" key="2">
    <source>
        <dbReference type="ARBA" id="ARBA00022475"/>
    </source>
</evidence>
<evidence type="ECO:0000313" key="8">
    <source>
        <dbReference type="EMBL" id="ATI41070.1"/>
    </source>
</evidence>
<feature type="transmembrane region" description="Helical" evidence="7">
    <location>
        <begin position="151"/>
        <end position="180"/>
    </location>
</feature>
<organism evidence="8 9">
    <name type="scientific">Pacificitalea manganoxidans</name>
    <dbReference type="NCBI Taxonomy" id="1411902"/>
    <lineage>
        <taxon>Bacteria</taxon>
        <taxon>Pseudomonadati</taxon>
        <taxon>Pseudomonadota</taxon>
        <taxon>Alphaproteobacteria</taxon>
        <taxon>Rhodobacterales</taxon>
        <taxon>Paracoccaceae</taxon>
        <taxon>Pacificitalea</taxon>
    </lineage>
</organism>
<comment type="subcellular location">
    <subcellularLocation>
        <location evidence="1">Cell membrane</location>
        <topology evidence="1">Multi-pass membrane protein</topology>
    </subcellularLocation>
</comment>
<gene>
    <name evidence="8" type="ORF">CBW24_03010</name>
</gene>
<dbReference type="Proteomes" id="UP000219050">
    <property type="component" value="Chromosome"/>
</dbReference>
<keyword evidence="9" id="KW-1185">Reference proteome</keyword>
<evidence type="ECO:0000256" key="1">
    <source>
        <dbReference type="ARBA" id="ARBA00004651"/>
    </source>
</evidence>
<dbReference type="PANTHER" id="PTHR30213">
    <property type="entry name" value="INNER MEMBRANE PROTEIN YHJD"/>
    <property type="match status" value="1"/>
</dbReference>
<dbReference type="PIRSF" id="PIRSF035875">
    <property type="entry name" value="RNase_BN"/>
    <property type="match status" value="1"/>
</dbReference>
<dbReference type="InterPro" id="IPR017039">
    <property type="entry name" value="Virul_fac_BrkB"/>
</dbReference>
<feature type="transmembrane region" description="Helical" evidence="7">
    <location>
        <begin position="200"/>
        <end position="219"/>
    </location>
</feature>
<evidence type="ECO:0000313" key="9">
    <source>
        <dbReference type="Proteomes" id="UP000219050"/>
    </source>
</evidence>
<evidence type="ECO:0000256" key="3">
    <source>
        <dbReference type="ARBA" id="ARBA00022692"/>
    </source>
</evidence>
<evidence type="ECO:0000256" key="7">
    <source>
        <dbReference type="SAM" id="Phobius"/>
    </source>
</evidence>
<dbReference type="RefSeq" id="WP_088662337.1">
    <property type="nucleotide sequence ID" value="NZ_CP021404.1"/>
</dbReference>
<dbReference type="Pfam" id="PF03631">
    <property type="entry name" value="Virul_fac_BrkB"/>
    <property type="match status" value="1"/>
</dbReference>
<name>A0A291LWJ6_9RHOB</name>
<reference evidence="8 9" key="1">
    <citation type="submission" date="2017-05" db="EMBL/GenBank/DDBJ databases">
        <title>Comparative genomic and metabolic analysis of manganese-oxidizing mechanisms in Celeribater manganoxidans DY25T: its adaption to the environment of polymetallic nodule.</title>
        <authorList>
            <person name="Wang X."/>
        </authorList>
    </citation>
    <scope>NUCLEOTIDE SEQUENCE [LARGE SCALE GENOMIC DNA]</scope>
    <source>
        <strain evidence="8 9">DY25</strain>
    </source>
</reference>
<protein>
    <submittedName>
        <fullName evidence="8">Uncharacterized protein</fullName>
    </submittedName>
</protein>
<feature type="transmembrane region" description="Helical" evidence="7">
    <location>
        <begin position="231"/>
        <end position="254"/>
    </location>
</feature>
<keyword evidence="3 7" id="KW-0812">Transmembrane</keyword>
<evidence type="ECO:0000256" key="6">
    <source>
        <dbReference type="SAM" id="MobiDB-lite"/>
    </source>
</evidence>
<keyword evidence="5 7" id="KW-0472">Membrane</keyword>
<sequence>MTDLSAASTPASAPEADDTEFPRHGWRGWYDLAMRVKSQATEDHLALLSAGIAFYGLLAVFPALAFAMSLAGILTEPTAVVEQLEAVGQVLPGEARNIILTQAREVTGSAEDGLGLAALISLALALWSSSRGMNGLIEGLNVAYGLQEKRGFVRLTLTNLALTFGVMLGFVLVLTLIAVIPAALSVVHASSWIETAVDWLRWPILALIAMFGLTVIYRLGPSRETFTWRWLTTGSVLACLLWLLGSLAFSYYVGEFASYNKTFGTLAGAIIMMTWLWLSAFIVLLGAEVNCQMSERRRRRRAARSRGEDAQGLASD</sequence>
<dbReference type="EMBL" id="CP021404">
    <property type="protein sequence ID" value="ATI41070.1"/>
    <property type="molecule type" value="Genomic_DNA"/>
</dbReference>
<feature type="compositionally biased region" description="Low complexity" evidence="6">
    <location>
        <begin position="1"/>
        <end position="14"/>
    </location>
</feature>
<feature type="transmembrane region" description="Helical" evidence="7">
    <location>
        <begin position="45"/>
        <end position="74"/>
    </location>
</feature>
<keyword evidence="2" id="KW-1003">Cell membrane</keyword>
<dbReference type="PANTHER" id="PTHR30213:SF0">
    <property type="entry name" value="UPF0761 MEMBRANE PROTEIN YIHY"/>
    <property type="match status" value="1"/>
</dbReference>
<evidence type="ECO:0000256" key="5">
    <source>
        <dbReference type="ARBA" id="ARBA00023136"/>
    </source>
</evidence>
<dbReference type="GO" id="GO:0005886">
    <property type="term" value="C:plasma membrane"/>
    <property type="evidence" value="ECO:0007669"/>
    <property type="project" value="UniProtKB-SubCell"/>
</dbReference>
<dbReference type="AlphaFoldDB" id="A0A291LWJ6"/>
<dbReference type="NCBIfam" id="TIGR00765">
    <property type="entry name" value="yihY_not_rbn"/>
    <property type="match status" value="1"/>
</dbReference>
<accession>A0A291LWJ6</accession>
<dbReference type="OrthoDB" id="9781030at2"/>
<dbReference type="KEGG" id="cmag:CBW24_03010"/>
<feature type="region of interest" description="Disordered" evidence="6">
    <location>
        <begin position="1"/>
        <end position="20"/>
    </location>
</feature>
<evidence type="ECO:0000256" key="4">
    <source>
        <dbReference type="ARBA" id="ARBA00022989"/>
    </source>
</evidence>
<keyword evidence="4 7" id="KW-1133">Transmembrane helix</keyword>
<proteinExistence type="predicted"/>
<feature type="transmembrane region" description="Helical" evidence="7">
    <location>
        <begin position="266"/>
        <end position="291"/>
    </location>
</feature>